<evidence type="ECO:0000313" key="3">
    <source>
        <dbReference type="Proteomes" id="UP001279734"/>
    </source>
</evidence>
<proteinExistence type="predicted"/>
<dbReference type="AlphaFoldDB" id="A0AAD3S079"/>
<feature type="region of interest" description="Disordered" evidence="1">
    <location>
        <begin position="106"/>
        <end position="132"/>
    </location>
</feature>
<accession>A0AAD3S079</accession>
<reference evidence="2" key="1">
    <citation type="submission" date="2023-05" db="EMBL/GenBank/DDBJ databases">
        <title>Nepenthes gracilis genome sequencing.</title>
        <authorList>
            <person name="Fukushima K."/>
        </authorList>
    </citation>
    <scope>NUCLEOTIDE SEQUENCE</scope>
    <source>
        <strain evidence="2">SING2019-196</strain>
    </source>
</reference>
<dbReference type="Proteomes" id="UP001279734">
    <property type="component" value="Unassembled WGS sequence"/>
</dbReference>
<keyword evidence="3" id="KW-1185">Reference proteome</keyword>
<evidence type="ECO:0000256" key="1">
    <source>
        <dbReference type="SAM" id="MobiDB-lite"/>
    </source>
</evidence>
<comment type="caution">
    <text evidence="2">The sequence shown here is derived from an EMBL/GenBank/DDBJ whole genome shotgun (WGS) entry which is preliminary data.</text>
</comment>
<gene>
    <name evidence="2" type="ORF">Nepgr_003815</name>
</gene>
<sequence>MPIHTAPSVRSAPSVAKAGSNKVKSGIAPSVISPALADFAQNTTKSWSHVAQFGDLNTLVPLKYFSLAKESGFDAPLTPPVEILAGGAESAKVVEVEIVYYSQPARRNPSNQSSLQRYPKGKRRLSDSPLVPDLGDVGVGSSATSLGSLSSHVLIEVNWESPVSGEPVDGDPGIPVGVEGSSSDCALDAVALKLEVDSGLSLAVPDEGPKGVHYVDGGGILNVLMMKVVLLCALLRTRLGHIKPRLLLQGIRISLAWVQNGVSSIGYTSVALGGNKLSEPLKDNQLALNPDHLASCRAMDALANAAAFFHSHVRCLLLESCCCSFDESCVSCPTKKKKKLHELVPFSLVQLEPGADYSCLKSLFDHLMKLPSGIE</sequence>
<organism evidence="2 3">
    <name type="scientific">Nepenthes gracilis</name>
    <name type="common">Slender pitcher plant</name>
    <dbReference type="NCBI Taxonomy" id="150966"/>
    <lineage>
        <taxon>Eukaryota</taxon>
        <taxon>Viridiplantae</taxon>
        <taxon>Streptophyta</taxon>
        <taxon>Embryophyta</taxon>
        <taxon>Tracheophyta</taxon>
        <taxon>Spermatophyta</taxon>
        <taxon>Magnoliopsida</taxon>
        <taxon>eudicotyledons</taxon>
        <taxon>Gunneridae</taxon>
        <taxon>Pentapetalae</taxon>
        <taxon>Caryophyllales</taxon>
        <taxon>Nepenthaceae</taxon>
        <taxon>Nepenthes</taxon>
    </lineage>
</organism>
<protein>
    <submittedName>
        <fullName evidence="2">Uncharacterized protein</fullName>
    </submittedName>
</protein>
<name>A0AAD3S079_NEPGR</name>
<evidence type="ECO:0000313" key="2">
    <source>
        <dbReference type="EMBL" id="GMH01976.1"/>
    </source>
</evidence>
<dbReference type="EMBL" id="BSYO01000003">
    <property type="protein sequence ID" value="GMH01976.1"/>
    <property type="molecule type" value="Genomic_DNA"/>
</dbReference>